<gene>
    <name evidence="2" type="ORF">QVD17_41580</name>
</gene>
<evidence type="ECO:0000256" key="1">
    <source>
        <dbReference type="SAM" id="MobiDB-lite"/>
    </source>
</evidence>
<proteinExistence type="predicted"/>
<dbReference type="AlphaFoldDB" id="A0AAD8JPI3"/>
<sequence length="81" mass="9295">MEDELRFVDKDRDLTSNRASELKYRLSSLGVKHEMELQAKEMLEKRLAVIVEMENKDVSDEGLEHDSSDTDGSDPHVDIMS</sequence>
<protein>
    <submittedName>
        <fullName evidence="2">Uncharacterized protein</fullName>
    </submittedName>
</protein>
<dbReference type="EMBL" id="JAUHHV010000012">
    <property type="protein sequence ID" value="KAK1406287.1"/>
    <property type="molecule type" value="Genomic_DNA"/>
</dbReference>
<evidence type="ECO:0000313" key="3">
    <source>
        <dbReference type="Proteomes" id="UP001229421"/>
    </source>
</evidence>
<name>A0AAD8JPI3_TARER</name>
<comment type="caution">
    <text evidence="2">The sequence shown here is derived from an EMBL/GenBank/DDBJ whole genome shotgun (WGS) entry which is preliminary data.</text>
</comment>
<keyword evidence="3" id="KW-1185">Reference proteome</keyword>
<accession>A0AAD8JPI3</accession>
<organism evidence="2 3">
    <name type="scientific">Tagetes erecta</name>
    <name type="common">African marigold</name>
    <dbReference type="NCBI Taxonomy" id="13708"/>
    <lineage>
        <taxon>Eukaryota</taxon>
        <taxon>Viridiplantae</taxon>
        <taxon>Streptophyta</taxon>
        <taxon>Embryophyta</taxon>
        <taxon>Tracheophyta</taxon>
        <taxon>Spermatophyta</taxon>
        <taxon>Magnoliopsida</taxon>
        <taxon>eudicotyledons</taxon>
        <taxon>Gunneridae</taxon>
        <taxon>Pentapetalae</taxon>
        <taxon>asterids</taxon>
        <taxon>campanulids</taxon>
        <taxon>Asterales</taxon>
        <taxon>Asteraceae</taxon>
        <taxon>Asteroideae</taxon>
        <taxon>Heliantheae alliance</taxon>
        <taxon>Tageteae</taxon>
        <taxon>Tagetes</taxon>
    </lineage>
</organism>
<evidence type="ECO:0000313" key="2">
    <source>
        <dbReference type="EMBL" id="KAK1406287.1"/>
    </source>
</evidence>
<dbReference type="Proteomes" id="UP001229421">
    <property type="component" value="Unassembled WGS sequence"/>
</dbReference>
<reference evidence="2" key="1">
    <citation type="journal article" date="2023" name="bioRxiv">
        <title>Improved chromosome-level genome assembly for marigold (Tagetes erecta).</title>
        <authorList>
            <person name="Jiang F."/>
            <person name="Yuan L."/>
            <person name="Wang S."/>
            <person name="Wang H."/>
            <person name="Xu D."/>
            <person name="Wang A."/>
            <person name="Fan W."/>
        </authorList>
    </citation>
    <scope>NUCLEOTIDE SEQUENCE</scope>
    <source>
        <strain evidence="2">WSJ</strain>
        <tissue evidence="2">Leaf</tissue>
    </source>
</reference>
<feature type="region of interest" description="Disordered" evidence="1">
    <location>
        <begin position="57"/>
        <end position="81"/>
    </location>
</feature>